<accession>A0A845GPS1</accession>
<comment type="caution">
    <text evidence="3">The sequence shown here is derived from an EMBL/GenBank/DDBJ whole genome shotgun (WGS) entry which is preliminary data.</text>
</comment>
<dbReference type="CDD" id="cd21173">
    <property type="entry name" value="NucC-like"/>
    <property type="match status" value="1"/>
</dbReference>
<dbReference type="Proteomes" id="UP000447355">
    <property type="component" value="Unassembled WGS sequence"/>
</dbReference>
<evidence type="ECO:0000256" key="1">
    <source>
        <dbReference type="SAM" id="MobiDB-lite"/>
    </source>
</evidence>
<dbReference type="RefSeq" id="WP_161084395.1">
    <property type="nucleotide sequence ID" value="NZ_WWCX01000024.1"/>
</dbReference>
<protein>
    <recommendedName>
        <fullName evidence="2">DUF6602 domain-containing protein</fullName>
    </recommendedName>
</protein>
<gene>
    <name evidence="3" type="ORF">GTP90_15475</name>
</gene>
<evidence type="ECO:0000259" key="2">
    <source>
        <dbReference type="Pfam" id="PF20247"/>
    </source>
</evidence>
<dbReference type="InterPro" id="IPR046537">
    <property type="entry name" value="DUF6602"/>
</dbReference>
<name>A0A845GPS1_9BURK</name>
<feature type="compositionally biased region" description="Low complexity" evidence="1">
    <location>
        <begin position="29"/>
        <end position="46"/>
    </location>
</feature>
<feature type="domain" description="DUF6602" evidence="2">
    <location>
        <begin position="73"/>
        <end position="178"/>
    </location>
</feature>
<organism evidence="3 4">
    <name type="scientific">Duganella vulcania</name>
    <dbReference type="NCBI Taxonomy" id="2692166"/>
    <lineage>
        <taxon>Bacteria</taxon>
        <taxon>Pseudomonadati</taxon>
        <taxon>Pseudomonadota</taxon>
        <taxon>Betaproteobacteria</taxon>
        <taxon>Burkholderiales</taxon>
        <taxon>Oxalobacteraceae</taxon>
        <taxon>Telluria group</taxon>
        <taxon>Duganella</taxon>
    </lineage>
</organism>
<reference evidence="3" key="1">
    <citation type="submission" date="2019-12" db="EMBL/GenBank/DDBJ databases">
        <title>Novel species isolated from a subtropical stream in China.</title>
        <authorList>
            <person name="Lu H."/>
        </authorList>
    </citation>
    <scope>NUCLEOTIDE SEQUENCE [LARGE SCALE GENOMIC DNA]</scope>
    <source>
        <strain evidence="3">FT81W</strain>
    </source>
</reference>
<dbReference type="Pfam" id="PF20247">
    <property type="entry name" value="DUF6602"/>
    <property type="match status" value="1"/>
</dbReference>
<sequence>MPNSPKKTTPKASAQVTAAVKPPKPAKPPKAAKSAPKGAKKPPAAGAPIVQRGTLFNDHFSYVEELLLARAKVQQTSGHNLHKGTPREAFIADFLAGHIGEGIGIGTGEVIDARSQSGKIRNQMDVVLYDERIPRFDMGADISLFPIEGVKATIEVKSILQEKDIKQACEAAERISALDPQWPEGQEQPRVPRRFLVAYSSAVTLDTIFEWLVKYYKAAEIVRPDMKRIGLREAVGADHPGVLPHLRSSTLDGIFVFGKGAILFPSFSFALNQQPLAAPRGIHGTQLIQWHMVSGGTGALHLFFLALMESILDNTLLQSYARALRFDRIEFKEMRYTVKI</sequence>
<proteinExistence type="predicted"/>
<dbReference type="EMBL" id="WWCX01000024">
    <property type="protein sequence ID" value="MYM95266.1"/>
    <property type="molecule type" value="Genomic_DNA"/>
</dbReference>
<feature type="region of interest" description="Disordered" evidence="1">
    <location>
        <begin position="1"/>
        <end position="46"/>
    </location>
</feature>
<feature type="compositionally biased region" description="Polar residues" evidence="1">
    <location>
        <begin position="1"/>
        <end position="16"/>
    </location>
</feature>
<evidence type="ECO:0000313" key="4">
    <source>
        <dbReference type="Proteomes" id="UP000447355"/>
    </source>
</evidence>
<dbReference type="AlphaFoldDB" id="A0A845GPS1"/>
<evidence type="ECO:0000313" key="3">
    <source>
        <dbReference type="EMBL" id="MYM95266.1"/>
    </source>
</evidence>